<dbReference type="Proteomes" id="UP000772434">
    <property type="component" value="Unassembled WGS sequence"/>
</dbReference>
<protein>
    <submittedName>
        <fullName evidence="2">Uncharacterized protein</fullName>
    </submittedName>
</protein>
<evidence type="ECO:0000313" key="3">
    <source>
        <dbReference type="Proteomes" id="UP000772434"/>
    </source>
</evidence>
<proteinExistence type="predicted"/>
<reference evidence="2" key="1">
    <citation type="submission" date="2020-11" db="EMBL/GenBank/DDBJ databases">
        <authorList>
            <consortium name="DOE Joint Genome Institute"/>
            <person name="Ahrendt S."/>
            <person name="Riley R."/>
            <person name="Andreopoulos W."/>
            <person name="Labutti K."/>
            <person name="Pangilinan J."/>
            <person name="Ruiz-Duenas F.J."/>
            <person name="Barrasa J.M."/>
            <person name="Sanchez-Garcia M."/>
            <person name="Camarero S."/>
            <person name="Miyauchi S."/>
            <person name="Serrano A."/>
            <person name="Linde D."/>
            <person name="Babiker R."/>
            <person name="Drula E."/>
            <person name="Ayuso-Fernandez I."/>
            <person name="Pacheco R."/>
            <person name="Padilla G."/>
            <person name="Ferreira P."/>
            <person name="Barriuso J."/>
            <person name="Kellner H."/>
            <person name="Castanera R."/>
            <person name="Alfaro M."/>
            <person name="Ramirez L."/>
            <person name="Pisabarro A.G."/>
            <person name="Kuo A."/>
            <person name="Tritt A."/>
            <person name="Lipzen A."/>
            <person name="He G."/>
            <person name="Yan M."/>
            <person name="Ng V."/>
            <person name="Cullen D."/>
            <person name="Martin F."/>
            <person name="Rosso M.-N."/>
            <person name="Henrissat B."/>
            <person name="Hibbett D."/>
            <person name="Martinez A.T."/>
            <person name="Grigoriev I.V."/>
        </authorList>
    </citation>
    <scope>NUCLEOTIDE SEQUENCE</scope>
    <source>
        <strain evidence="2">AH 40177</strain>
    </source>
</reference>
<name>A0A9P5PJQ4_9AGAR</name>
<dbReference type="EMBL" id="JADNRY010000136">
    <property type="protein sequence ID" value="KAF9063867.1"/>
    <property type="molecule type" value="Genomic_DNA"/>
</dbReference>
<accession>A0A9P5PJQ4</accession>
<keyword evidence="3" id="KW-1185">Reference proteome</keyword>
<feature type="region of interest" description="Disordered" evidence="1">
    <location>
        <begin position="43"/>
        <end position="71"/>
    </location>
</feature>
<comment type="caution">
    <text evidence="2">The sequence shown here is derived from an EMBL/GenBank/DDBJ whole genome shotgun (WGS) entry which is preliminary data.</text>
</comment>
<evidence type="ECO:0000313" key="2">
    <source>
        <dbReference type="EMBL" id="KAF9063867.1"/>
    </source>
</evidence>
<sequence length="215" mass="24362">MHRPSNRVTPSVITPIPVTLLPPASCPFRPILKPSPSKLGKNTSFTFFSRTSSSDGEPTKSKNQERTHEGAPLRTLVQLGLGKAVLEKKEMEEKVGWYCFRLQSRSVKHLCSRDALERSRKGGVCVHGAGPQILFKYPRAPTSGFRVLMSASTTISPRGRFWRERREWERVRVGKRKSGGWAWGGCGACDRKDRARKRIVGINRYQRHTRMRVCS</sequence>
<feature type="compositionally biased region" description="Basic and acidic residues" evidence="1">
    <location>
        <begin position="57"/>
        <end position="71"/>
    </location>
</feature>
<dbReference type="AlphaFoldDB" id="A0A9P5PJQ4"/>
<gene>
    <name evidence="2" type="ORF">BDP27DRAFT_1367644</name>
</gene>
<organism evidence="2 3">
    <name type="scientific">Rhodocollybia butyracea</name>
    <dbReference type="NCBI Taxonomy" id="206335"/>
    <lineage>
        <taxon>Eukaryota</taxon>
        <taxon>Fungi</taxon>
        <taxon>Dikarya</taxon>
        <taxon>Basidiomycota</taxon>
        <taxon>Agaricomycotina</taxon>
        <taxon>Agaricomycetes</taxon>
        <taxon>Agaricomycetidae</taxon>
        <taxon>Agaricales</taxon>
        <taxon>Marasmiineae</taxon>
        <taxon>Omphalotaceae</taxon>
        <taxon>Rhodocollybia</taxon>
    </lineage>
</organism>
<evidence type="ECO:0000256" key="1">
    <source>
        <dbReference type="SAM" id="MobiDB-lite"/>
    </source>
</evidence>
<feature type="compositionally biased region" description="Low complexity" evidence="1">
    <location>
        <begin position="43"/>
        <end position="54"/>
    </location>
</feature>